<dbReference type="InterPro" id="IPR011992">
    <property type="entry name" value="EF-hand-dom_pair"/>
</dbReference>
<evidence type="ECO:0000256" key="3">
    <source>
        <dbReference type="ARBA" id="ARBA00022741"/>
    </source>
</evidence>
<dbReference type="Pfam" id="PF13499">
    <property type="entry name" value="EF-hand_7"/>
    <property type="match status" value="1"/>
</dbReference>
<dbReference type="GO" id="GO:0005524">
    <property type="term" value="F:ATP binding"/>
    <property type="evidence" value="ECO:0007669"/>
    <property type="project" value="UniProtKB-KW"/>
</dbReference>
<dbReference type="PROSITE" id="PS00018">
    <property type="entry name" value="EF_HAND_1"/>
    <property type="match status" value="1"/>
</dbReference>
<dbReference type="Pfam" id="PF00012">
    <property type="entry name" value="HSP70"/>
    <property type="match status" value="1"/>
</dbReference>
<evidence type="ECO:0000313" key="9">
    <source>
        <dbReference type="Proteomes" id="UP000663842"/>
    </source>
</evidence>
<evidence type="ECO:0000256" key="2">
    <source>
        <dbReference type="ARBA" id="ARBA00022737"/>
    </source>
</evidence>
<keyword evidence="5" id="KW-0067">ATP-binding</keyword>
<gene>
    <name evidence="8" type="ORF">UXM345_LOCUS27801</name>
</gene>
<name>A0A820B5X5_9BILA</name>
<feature type="non-terminal residue" evidence="8">
    <location>
        <position position="1"/>
    </location>
</feature>
<dbReference type="Gene3D" id="1.10.238.10">
    <property type="entry name" value="EF-hand"/>
    <property type="match status" value="1"/>
</dbReference>
<feature type="domain" description="EF-hand" evidence="7">
    <location>
        <begin position="1"/>
        <end position="19"/>
    </location>
</feature>
<feature type="region of interest" description="Disordered" evidence="6">
    <location>
        <begin position="158"/>
        <end position="189"/>
    </location>
</feature>
<feature type="compositionally biased region" description="Polar residues" evidence="6">
    <location>
        <begin position="180"/>
        <end position="189"/>
    </location>
</feature>
<dbReference type="SUPFAM" id="SSF100920">
    <property type="entry name" value="Heat shock protein 70kD (HSP70), peptide-binding domain"/>
    <property type="match status" value="1"/>
</dbReference>
<keyword evidence="3" id="KW-0547">Nucleotide-binding</keyword>
<evidence type="ECO:0000256" key="4">
    <source>
        <dbReference type="ARBA" id="ARBA00022837"/>
    </source>
</evidence>
<dbReference type="InterPro" id="IPR018247">
    <property type="entry name" value="EF_Hand_1_Ca_BS"/>
</dbReference>
<dbReference type="CDD" id="cd00051">
    <property type="entry name" value="EFh"/>
    <property type="match status" value="1"/>
</dbReference>
<evidence type="ECO:0000256" key="1">
    <source>
        <dbReference type="ARBA" id="ARBA00007381"/>
    </source>
</evidence>
<dbReference type="InterPro" id="IPR013126">
    <property type="entry name" value="Hsp_70_fam"/>
</dbReference>
<keyword evidence="2" id="KW-0677">Repeat</keyword>
<dbReference type="EMBL" id="CAJOBF010006130">
    <property type="protein sequence ID" value="CAF4197369.1"/>
    <property type="molecule type" value="Genomic_DNA"/>
</dbReference>
<evidence type="ECO:0000256" key="6">
    <source>
        <dbReference type="SAM" id="MobiDB-lite"/>
    </source>
</evidence>
<dbReference type="PANTHER" id="PTHR23050">
    <property type="entry name" value="CALCIUM BINDING PROTEIN"/>
    <property type="match status" value="1"/>
</dbReference>
<dbReference type="Proteomes" id="UP000663842">
    <property type="component" value="Unassembled WGS sequence"/>
</dbReference>
<dbReference type="InterPro" id="IPR050145">
    <property type="entry name" value="Centrin_CML-like"/>
</dbReference>
<evidence type="ECO:0000313" key="8">
    <source>
        <dbReference type="EMBL" id="CAF4197369.1"/>
    </source>
</evidence>
<accession>A0A820B5X5</accession>
<protein>
    <recommendedName>
        <fullName evidence="7">EF-hand domain-containing protein</fullName>
    </recommendedName>
</protein>
<evidence type="ECO:0000256" key="5">
    <source>
        <dbReference type="ARBA" id="ARBA00022840"/>
    </source>
</evidence>
<comment type="caution">
    <text evidence="8">The sequence shown here is derived from an EMBL/GenBank/DDBJ whole genome shotgun (WGS) entry which is preliminary data.</text>
</comment>
<dbReference type="InterPro" id="IPR002048">
    <property type="entry name" value="EF_hand_dom"/>
</dbReference>
<sequence>NGTIDFPEFLTLMARKMKDTDSEEEIREAFRVFDKDGNGYISVDELRNVMTSLGEKLTDEEVNQMIREADTDGAIAHLTEAHRKCCVHISSRDDHGLRSQQYFLAWQISELSSKISVLKQESLDEYEKADSDNGKERLPESTVLNIFSKLEGQQVPISTVDNKLKGKKSADIGPSLEPPTKQSSKSTSGLILPCHQPSVEISEGIGSLSCIHELTTTSVELALAESFDSYDHTADTSGWTSLSFSEPLSPDVSYRTIPSCTNDSCMPSPIASEMTPSVEPSLQISSFGGKHDSIQVTTRESKSSDGRILNEICWNEVNMPTKTSVRYTKEHRYDDSKKKFTRESAQPKSTIRNQTRKLEISRSRMACNSMSDTSVCNLLLLDVCPLGLGIEDIKGEMHTLIRRNTAIPTRTQLYPIFTNAYAYQTTVTIRIFEGEHYLTKYNRLLGEFSLSGLTSNFAAQTLEIAIRMDIDANGILHVDAEEARSGAKALFIFGSGQQRLSKYDIERHITYVESDANFAAKSVYDHKPNDQLYLLDGQIESLIRDFSGELITSFDQTIGAPLLIKLKNVQFSKTLTEELIKLQSEDGSFTLNKDLADILHVNVDIFNGLEQYLRALGFNSLALNTQNEILRLIGTGAILLWLVLQMQDSPQNTCQSLFNIEQIKAFLCNYLPVNTSEKLNKAIGFYQQISQRNCIYCKQLELSDSSWDMFIQRMVIGIDHDDN</sequence>
<dbReference type="FunFam" id="1.10.238.10:FF:000001">
    <property type="entry name" value="Calmodulin 1"/>
    <property type="match status" value="1"/>
</dbReference>
<evidence type="ECO:0000259" key="7">
    <source>
        <dbReference type="PROSITE" id="PS50222"/>
    </source>
</evidence>
<dbReference type="SMART" id="SM00054">
    <property type="entry name" value="EFh"/>
    <property type="match status" value="1"/>
</dbReference>
<comment type="similarity">
    <text evidence="1">Belongs to the heat shock protein 70 family.</text>
</comment>
<dbReference type="Pfam" id="PF26156">
    <property type="entry name" value="PARP4_MVP-ID"/>
    <property type="match status" value="1"/>
</dbReference>
<dbReference type="AlphaFoldDB" id="A0A820B5X5"/>
<dbReference type="Gene3D" id="2.60.34.10">
    <property type="entry name" value="Substrate Binding Domain Of DNAk, Chain A, domain 1"/>
    <property type="match status" value="1"/>
</dbReference>
<dbReference type="InterPro" id="IPR029047">
    <property type="entry name" value="HSP70_peptide-bd_sf"/>
</dbReference>
<reference evidence="8" key="1">
    <citation type="submission" date="2021-02" db="EMBL/GenBank/DDBJ databases">
        <authorList>
            <person name="Nowell W R."/>
        </authorList>
    </citation>
    <scope>NUCLEOTIDE SEQUENCE</scope>
</reference>
<dbReference type="SUPFAM" id="SSF47473">
    <property type="entry name" value="EF-hand"/>
    <property type="match status" value="1"/>
</dbReference>
<dbReference type="PRINTS" id="PR00301">
    <property type="entry name" value="HEATSHOCK70"/>
</dbReference>
<dbReference type="GO" id="GO:0140662">
    <property type="term" value="F:ATP-dependent protein folding chaperone"/>
    <property type="evidence" value="ECO:0007669"/>
    <property type="project" value="InterPro"/>
</dbReference>
<dbReference type="InterPro" id="IPR058904">
    <property type="entry name" value="PARP4_MVP-ID"/>
</dbReference>
<keyword evidence="4" id="KW-0106">Calcium</keyword>
<organism evidence="8 9">
    <name type="scientific">Rotaria magnacalcarata</name>
    <dbReference type="NCBI Taxonomy" id="392030"/>
    <lineage>
        <taxon>Eukaryota</taxon>
        <taxon>Metazoa</taxon>
        <taxon>Spiralia</taxon>
        <taxon>Gnathifera</taxon>
        <taxon>Rotifera</taxon>
        <taxon>Eurotatoria</taxon>
        <taxon>Bdelloidea</taxon>
        <taxon>Philodinida</taxon>
        <taxon>Philodinidae</taxon>
        <taxon>Rotaria</taxon>
    </lineage>
</organism>
<dbReference type="PROSITE" id="PS50222">
    <property type="entry name" value="EF_HAND_2"/>
    <property type="match status" value="2"/>
</dbReference>
<proteinExistence type="inferred from homology"/>
<dbReference type="GO" id="GO:0005509">
    <property type="term" value="F:calcium ion binding"/>
    <property type="evidence" value="ECO:0007669"/>
    <property type="project" value="InterPro"/>
</dbReference>
<feature type="domain" description="EF-hand" evidence="7">
    <location>
        <begin position="21"/>
        <end position="56"/>
    </location>
</feature>